<feature type="repeat" description="TPR" evidence="2">
    <location>
        <begin position="174"/>
        <end position="207"/>
    </location>
</feature>
<dbReference type="Gene3D" id="1.25.40.10">
    <property type="entry name" value="Tetratricopeptide repeat domain"/>
    <property type="match status" value="2"/>
</dbReference>
<accession>A0AAD9FPQ3</accession>
<sequence>MSQDLEQLARWRTVGARHSQEVIKLAQRALKGGRLGEQEWAVREQLAIAAMDMGRIKLADEQLSVLEKQFSGSPRVALLLGLRAEAKGETDKAKKMYEDLLAKDETNVSAHQRLIALHLPTPTSAIPLLLTYLDTFYTDPAGWSLLAELYADQGLYAQSLTALGHVMVIQSWDSGAVCRAGETAYTLGDYQLALKYYLRAVEMQTDPDDRDSAKKNTRAWWGIKLSIARLMDGGSGESAVPPEHATTPAQLKQLDELTTERLLAAGGAGLTARRAVLAPVSDIKR</sequence>
<dbReference type="GO" id="GO:0072546">
    <property type="term" value="C:EMC complex"/>
    <property type="evidence" value="ECO:0007669"/>
    <property type="project" value="UniProtKB-UniRule"/>
</dbReference>
<dbReference type="Proteomes" id="UP001182556">
    <property type="component" value="Unassembled WGS sequence"/>
</dbReference>
<evidence type="ECO:0000313" key="4">
    <source>
        <dbReference type="EMBL" id="KAK1923098.1"/>
    </source>
</evidence>
<dbReference type="InterPro" id="IPR011990">
    <property type="entry name" value="TPR-like_helical_dom_sf"/>
</dbReference>
<evidence type="ECO:0000256" key="1">
    <source>
        <dbReference type="ARBA" id="ARBA00022803"/>
    </source>
</evidence>
<evidence type="ECO:0000313" key="5">
    <source>
        <dbReference type="Proteomes" id="UP001182556"/>
    </source>
</evidence>
<comment type="subunit">
    <text evidence="3">Component of the ER membrane protein complex (EMC).</text>
</comment>
<dbReference type="PROSITE" id="PS50005">
    <property type="entry name" value="TPR"/>
    <property type="match status" value="1"/>
</dbReference>
<comment type="function">
    <text evidence="3">Part of the endoplasmic reticulum membrane protein complex (EMC) that enables the energy-independent insertion into endoplasmic reticulum membranes of newly synthesized membrane proteins.</text>
</comment>
<keyword evidence="1 2" id="KW-0802">TPR repeat</keyword>
<keyword evidence="3" id="KW-0256">Endoplasmic reticulum</keyword>
<dbReference type="SMART" id="SM00028">
    <property type="entry name" value="TPR"/>
    <property type="match status" value="3"/>
</dbReference>
<evidence type="ECO:0000256" key="2">
    <source>
        <dbReference type="PROSITE-ProRule" id="PRU00339"/>
    </source>
</evidence>
<comment type="caution">
    <text evidence="4">The sequence shown here is derived from an EMBL/GenBank/DDBJ whole genome shotgun (WGS) entry which is preliminary data.</text>
</comment>
<keyword evidence="3" id="KW-0472">Membrane</keyword>
<protein>
    <recommendedName>
        <fullName evidence="3">ER membrane protein complex subunit 2</fullName>
    </recommendedName>
</protein>
<evidence type="ECO:0000256" key="3">
    <source>
        <dbReference type="RuleBase" id="RU367091"/>
    </source>
</evidence>
<dbReference type="PANTHER" id="PTHR12760">
    <property type="entry name" value="TETRATRICOPEPTIDE REPEAT PROTEIN"/>
    <property type="match status" value="1"/>
</dbReference>
<dbReference type="AlphaFoldDB" id="A0AAD9FPQ3"/>
<organism evidence="4 5">
    <name type="scientific">Papiliotrema laurentii</name>
    <name type="common">Cryptococcus laurentii</name>
    <dbReference type="NCBI Taxonomy" id="5418"/>
    <lineage>
        <taxon>Eukaryota</taxon>
        <taxon>Fungi</taxon>
        <taxon>Dikarya</taxon>
        <taxon>Basidiomycota</taxon>
        <taxon>Agaricomycotina</taxon>
        <taxon>Tremellomycetes</taxon>
        <taxon>Tremellales</taxon>
        <taxon>Rhynchogastremaceae</taxon>
        <taxon>Papiliotrema</taxon>
    </lineage>
</organism>
<dbReference type="Pfam" id="PF13181">
    <property type="entry name" value="TPR_8"/>
    <property type="match status" value="1"/>
</dbReference>
<comment type="similarity">
    <text evidence="3">Belongs to the EMC2 family.</text>
</comment>
<gene>
    <name evidence="4" type="ORF">DB88DRAFT_493778</name>
</gene>
<dbReference type="EMBL" id="JAODAN010000007">
    <property type="protein sequence ID" value="KAK1923098.1"/>
    <property type="molecule type" value="Genomic_DNA"/>
</dbReference>
<comment type="subcellular location">
    <subcellularLocation>
        <location evidence="3">Endoplasmic reticulum membrane</location>
        <topology evidence="3">Peripheral membrane protein</topology>
        <orientation evidence="3">Cytoplasmic side</orientation>
    </subcellularLocation>
</comment>
<proteinExistence type="inferred from homology"/>
<keyword evidence="5" id="KW-1185">Reference proteome</keyword>
<dbReference type="InterPro" id="IPR039856">
    <property type="entry name" value="EMC2-like"/>
</dbReference>
<reference evidence="4" key="1">
    <citation type="submission" date="2023-02" db="EMBL/GenBank/DDBJ databases">
        <title>Identification and recombinant expression of a fungal hydrolase from Papiliotrema laurentii that hydrolyzes apple cutin and clears colloidal polyester polyurethane.</title>
        <authorList>
            <consortium name="DOE Joint Genome Institute"/>
            <person name="Roman V.A."/>
            <person name="Bojanowski C."/>
            <person name="Crable B.R."/>
            <person name="Wagner D.N."/>
            <person name="Hung C.S."/>
            <person name="Nadeau L.J."/>
            <person name="Schratz L."/>
            <person name="Haridas S."/>
            <person name="Pangilinan J."/>
            <person name="Lipzen A."/>
            <person name="Na H."/>
            <person name="Yan M."/>
            <person name="Ng V."/>
            <person name="Grigoriev I.V."/>
            <person name="Spatafora J.W."/>
            <person name="Barlow D."/>
            <person name="Biffinger J."/>
            <person name="Kelley-Loughnane N."/>
            <person name="Varaljay V.A."/>
            <person name="Crookes-Goodson W.J."/>
        </authorList>
    </citation>
    <scope>NUCLEOTIDE SEQUENCE</scope>
    <source>
        <strain evidence="4">5307AH</strain>
    </source>
</reference>
<dbReference type="InterPro" id="IPR019734">
    <property type="entry name" value="TPR_rpt"/>
</dbReference>
<dbReference type="SUPFAM" id="SSF48452">
    <property type="entry name" value="TPR-like"/>
    <property type="match status" value="1"/>
</dbReference>
<name>A0AAD9FPQ3_PAPLA</name>